<feature type="transmembrane region" description="Helical" evidence="1">
    <location>
        <begin position="64"/>
        <end position="81"/>
    </location>
</feature>
<keyword evidence="1" id="KW-0812">Transmembrane</keyword>
<proteinExistence type="predicted"/>
<keyword evidence="1" id="KW-0472">Membrane</keyword>
<organism evidence="2">
    <name type="scientific">Aquarana catesbeiana</name>
    <name type="common">American bullfrog</name>
    <name type="synonym">Rana catesbeiana</name>
    <dbReference type="NCBI Taxonomy" id="8400"/>
    <lineage>
        <taxon>Eukaryota</taxon>
        <taxon>Metazoa</taxon>
        <taxon>Chordata</taxon>
        <taxon>Craniata</taxon>
        <taxon>Vertebrata</taxon>
        <taxon>Euteleostomi</taxon>
        <taxon>Amphibia</taxon>
        <taxon>Batrachia</taxon>
        <taxon>Anura</taxon>
        <taxon>Neobatrachia</taxon>
        <taxon>Ranoidea</taxon>
        <taxon>Ranidae</taxon>
        <taxon>Aquarana</taxon>
    </lineage>
</organism>
<feature type="non-terminal residue" evidence="2">
    <location>
        <position position="1"/>
    </location>
</feature>
<reference evidence="2" key="1">
    <citation type="submission" date="2017-08" db="EMBL/GenBank/DDBJ databases">
        <title>Assembly of the North American Bullfrog Genome.</title>
        <authorList>
            <person name="Warren R.L."/>
            <person name="Vandervalk B.P."/>
            <person name="Kucuk E."/>
            <person name="Birol I."/>
            <person name="Helbing C."/>
            <person name="Pandoh P."/>
            <person name="Behsaz B."/>
            <person name="Mohamadi H."/>
            <person name="Chu J."/>
            <person name="Jackman S."/>
            <person name="Hammond S.A."/>
            <person name="Veldhoen N."/>
            <person name="Kirk H."/>
            <person name="Zhao Y."/>
            <person name="Coope R."/>
            <person name="Pleasance S."/>
            <person name="Moore R."/>
            <person name="Holt R."/>
        </authorList>
    </citation>
    <scope>NUCLEOTIDE SEQUENCE</scope>
    <source>
        <strain evidence="2">Bruno</strain>
        <tissue evidence="2">Liver</tissue>
    </source>
</reference>
<evidence type="ECO:0000256" key="1">
    <source>
        <dbReference type="SAM" id="Phobius"/>
    </source>
</evidence>
<protein>
    <submittedName>
        <fullName evidence="2">Uncharacterized protein</fullName>
    </submittedName>
</protein>
<accession>A0A2G9SGJ9</accession>
<feature type="transmembrane region" description="Helical" evidence="1">
    <location>
        <begin position="30"/>
        <end position="52"/>
    </location>
</feature>
<sequence>IRVWRLGGFKEIWVGEASTPVPILSWPVTWTMFLLTTRTNILALLAMSLLALTLDCIRTVSLPVLWTIFLPAAWTIPFTVADHVSACCLDQGSPPVDNCTTKTTDYTLGCLPSKMGSLCERFYCSGAPGPSKV</sequence>
<gene>
    <name evidence="2" type="ORF">AB205_0195200</name>
</gene>
<evidence type="ECO:0000313" key="2">
    <source>
        <dbReference type="EMBL" id="PIO39257.1"/>
    </source>
</evidence>
<name>A0A2G9SGJ9_AQUCT</name>
<dbReference type="EMBL" id="KV925061">
    <property type="protein sequence ID" value="PIO39257.1"/>
    <property type="molecule type" value="Genomic_DNA"/>
</dbReference>
<keyword evidence="1" id="KW-1133">Transmembrane helix</keyword>
<dbReference type="AlphaFoldDB" id="A0A2G9SGJ9"/>